<evidence type="ECO:0000313" key="2">
    <source>
        <dbReference type="Proteomes" id="UP000790377"/>
    </source>
</evidence>
<sequence length="225" mass="24175">MSESKQEVDDVAANAGFLRRYMTQHPETLVAYVRYYGGKGSEVVSAELRDIDSQGMTLGYKLASDETAHTLHVAFTPPLAGYAEVKPRMLAMKAEAEAGTRAVAITSVTIPGNTYPCALILLLIFYLAVPPSPAQVAELGGGQLVNALFEPSRALGAVLGTAGRVSVGGLVKTMCVVHGLESVYTAVLCWRYVRGWRVAAQYLLLTMMLGLPIWVGLERQAGLRT</sequence>
<gene>
    <name evidence="1" type="ORF">BJ138DRAFT_1010402</name>
</gene>
<protein>
    <submittedName>
        <fullName evidence="1">Uncharacterized protein</fullName>
    </submittedName>
</protein>
<accession>A0ACB8A9A5</accession>
<reference evidence="1" key="1">
    <citation type="journal article" date="2021" name="New Phytol.">
        <title>Evolutionary innovations through gain and loss of genes in the ectomycorrhizal Boletales.</title>
        <authorList>
            <person name="Wu G."/>
            <person name="Miyauchi S."/>
            <person name="Morin E."/>
            <person name="Kuo A."/>
            <person name="Drula E."/>
            <person name="Varga T."/>
            <person name="Kohler A."/>
            <person name="Feng B."/>
            <person name="Cao Y."/>
            <person name="Lipzen A."/>
            <person name="Daum C."/>
            <person name="Hundley H."/>
            <person name="Pangilinan J."/>
            <person name="Johnson J."/>
            <person name="Barry K."/>
            <person name="LaButti K."/>
            <person name="Ng V."/>
            <person name="Ahrendt S."/>
            <person name="Min B."/>
            <person name="Choi I.G."/>
            <person name="Park H."/>
            <person name="Plett J.M."/>
            <person name="Magnuson J."/>
            <person name="Spatafora J.W."/>
            <person name="Nagy L.G."/>
            <person name="Henrissat B."/>
            <person name="Grigoriev I.V."/>
            <person name="Yang Z.L."/>
            <person name="Xu J."/>
            <person name="Martin F.M."/>
        </authorList>
    </citation>
    <scope>NUCLEOTIDE SEQUENCE</scope>
    <source>
        <strain evidence="1">ATCC 28755</strain>
    </source>
</reference>
<proteinExistence type="predicted"/>
<dbReference type="EMBL" id="MU267748">
    <property type="protein sequence ID" value="KAH7909652.1"/>
    <property type="molecule type" value="Genomic_DNA"/>
</dbReference>
<dbReference type="Proteomes" id="UP000790377">
    <property type="component" value="Unassembled WGS sequence"/>
</dbReference>
<comment type="caution">
    <text evidence="1">The sequence shown here is derived from an EMBL/GenBank/DDBJ whole genome shotgun (WGS) entry which is preliminary data.</text>
</comment>
<name>A0ACB8A9A5_9AGAM</name>
<keyword evidence="2" id="KW-1185">Reference proteome</keyword>
<organism evidence="1 2">
    <name type="scientific">Hygrophoropsis aurantiaca</name>
    <dbReference type="NCBI Taxonomy" id="72124"/>
    <lineage>
        <taxon>Eukaryota</taxon>
        <taxon>Fungi</taxon>
        <taxon>Dikarya</taxon>
        <taxon>Basidiomycota</taxon>
        <taxon>Agaricomycotina</taxon>
        <taxon>Agaricomycetes</taxon>
        <taxon>Agaricomycetidae</taxon>
        <taxon>Boletales</taxon>
        <taxon>Coniophorineae</taxon>
        <taxon>Hygrophoropsidaceae</taxon>
        <taxon>Hygrophoropsis</taxon>
    </lineage>
</organism>
<evidence type="ECO:0000313" key="1">
    <source>
        <dbReference type="EMBL" id="KAH7909652.1"/>
    </source>
</evidence>